<feature type="compositionally biased region" description="Basic and acidic residues" evidence="1">
    <location>
        <begin position="55"/>
        <end position="68"/>
    </location>
</feature>
<gene>
    <name evidence="2" type="primary">Acey_s0334.g2829</name>
    <name evidence="2" type="ORF">Y032_0334g2829</name>
</gene>
<accession>A0A016RZS6</accession>
<feature type="region of interest" description="Disordered" evidence="1">
    <location>
        <begin position="1"/>
        <end position="186"/>
    </location>
</feature>
<evidence type="ECO:0000256" key="1">
    <source>
        <dbReference type="SAM" id="MobiDB-lite"/>
    </source>
</evidence>
<evidence type="ECO:0000313" key="2">
    <source>
        <dbReference type="EMBL" id="EYB83484.1"/>
    </source>
</evidence>
<feature type="compositionally biased region" description="Low complexity" evidence="1">
    <location>
        <begin position="112"/>
        <end position="126"/>
    </location>
</feature>
<keyword evidence="3" id="KW-1185">Reference proteome</keyword>
<organism evidence="2 3">
    <name type="scientific">Ancylostoma ceylanicum</name>
    <dbReference type="NCBI Taxonomy" id="53326"/>
    <lineage>
        <taxon>Eukaryota</taxon>
        <taxon>Metazoa</taxon>
        <taxon>Ecdysozoa</taxon>
        <taxon>Nematoda</taxon>
        <taxon>Chromadorea</taxon>
        <taxon>Rhabditida</taxon>
        <taxon>Rhabditina</taxon>
        <taxon>Rhabditomorpha</taxon>
        <taxon>Strongyloidea</taxon>
        <taxon>Ancylostomatidae</taxon>
        <taxon>Ancylostomatinae</taxon>
        <taxon>Ancylostoma</taxon>
    </lineage>
</organism>
<proteinExistence type="predicted"/>
<protein>
    <submittedName>
        <fullName evidence="2">Uncharacterized protein</fullName>
    </submittedName>
</protein>
<evidence type="ECO:0000313" key="3">
    <source>
        <dbReference type="Proteomes" id="UP000024635"/>
    </source>
</evidence>
<dbReference type="AlphaFoldDB" id="A0A016RZS6"/>
<dbReference type="OrthoDB" id="10661953at2759"/>
<name>A0A016RZS6_9BILA</name>
<dbReference type="Proteomes" id="UP000024635">
    <property type="component" value="Unassembled WGS sequence"/>
</dbReference>
<dbReference type="EMBL" id="JARK01001670">
    <property type="protein sequence ID" value="EYB83484.1"/>
    <property type="molecule type" value="Genomic_DNA"/>
</dbReference>
<reference evidence="3" key="1">
    <citation type="journal article" date="2015" name="Nat. Genet.">
        <title>The genome and transcriptome of the zoonotic hookworm Ancylostoma ceylanicum identify infection-specific gene families.</title>
        <authorList>
            <person name="Schwarz E.M."/>
            <person name="Hu Y."/>
            <person name="Antoshechkin I."/>
            <person name="Miller M.M."/>
            <person name="Sternberg P.W."/>
            <person name="Aroian R.V."/>
        </authorList>
    </citation>
    <scope>NUCLEOTIDE SEQUENCE</scope>
    <source>
        <strain evidence="3">HY135</strain>
    </source>
</reference>
<sequence>MPERRRPPPGQSFPFLRKGQGQKAKVNYPVLKRASTPSATSSPQDAEQWRVGSDAAHDLQSPHEDGHENWPQPNGTAAHADLEWPTTSARRTVETADSGFDQAGHLQHEQLPISSPDSTSSPHSSSIATTNVELRKGDAFRVQQRARGHNSSFSDLAPSPMLASTPHPDIQLDSPQGLPPVSSETSILGDTTNVMQQTDDSMLRKKEETRDNLCISLESACRVDTESAITSTTERRWTSAFKLYFEHPVNF</sequence>
<feature type="compositionally biased region" description="Polar residues" evidence="1">
    <location>
        <begin position="35"/>
        <end position="45"/>
    </location>
</feature>
<comment type="caution">
    <text evidence="2">The sequence shown here is derived from an EMBL/GenBank/DDBJ whole genome shotgun (WGS) entry which is preliminary data.</text>
</comment>